<organism evidence="2 3">
    <name type="scientific">Dryococelus australis</name>
    <dbReference type="NCBI Taxonomy" id="614101"/>
    <lineage>
        <taxon>Eukaryota</taxon>
        <taxon>Metazoa</taxon>
        <taxon>Ecdysozoa</taxon>
        <taxon>Arthropoda</taxon>
        <taxon>Hexapoda</taxon>
        <taxon>Insecta</taxon>
        <taxon>Pterygota</taxon>
        <taxon>Neoptera</taxon>
        <taxon>Polyneoptera</taxon>
        <taxon>Phasmatodea</taxon>
        <taxon>Verophasmatodea</taxon>
        <taxon>Anareolatae</taxon>
        <taxon>Phasmatidae</taxon>
        <taxon>Eurycanthinae</taxon>
        <taxon>Dryococelus</taxon>
    </lineage>
</organism>
<dbReference type="EMBL" id="JARBHB010000001">
    <property type="protein sequence ID" value="KAJ8898486.1"/>
    <property type="molecule type" value="Genomic_DNA"/>
</dbReference>
<proteinExistence type="predicted"/>
<sequence length="132" mass="14925">MRKHSFSLFSTMLITITLHPIDARVLVPQPKSLPNSSEFGKFGVMQIQMYEKKYKAGLSPITVEDITSQNLKPDSDVTGRRLDVPWMARLCCRVQPHVGWNGYMEMAMECNNFFETSGILAMSIVDLDPSNP</sequence>
<comment type="caution">
    <text evidence="2">The sequence shown here is derived from an EMBL/GenBank/DDBJ whole genome shotgun (WGS) entry which is preliminary data.</text>
</comment>
<gene>
    <name evidence="2" type="ORF">PR048_003846</name>
</gene>
<keyword evidence="1" id="KW-0732">Signal</keyword>
<accession>A0ABQ9IP54</accession>
<evidence type="ECO:0000313" key="2">
    <source>
        <dbReference type="EMBL" id="KAJ8898486.1"/>
    </source>
</evidence>
<feature type="signal peptide" evidence="1">
    <location>
        <begin position="1"/>
        <end position="23"/>
    </location>
</feature>
<evidence type="ECO:0000256" key="1">
    <source>
        <dbReference type="SAM" id="SignalP"/>
    </source>
</evidence>
<evidence type="ECO:0000313" key="3">
    <source>
        <dbReference type="Proteomes" id="UP001159363"/>
    </source>
</evidence>
<feature type="chain" id="PRO_5046497263" evidence="1">
    <location>
        <begin position="24"/>
        <end position="132"/>
    </location>
</feature>
<protein>
    <submittedName>
        <fullName evidence="2">Uncharacterized protein</fullName>
    </submittedName>
</protein>
<dbReference type="Proteomes" id="UP001159363">
    <property type="component" value="Chromosome 1"/>
</dbReference>
<reference evidence="2 3" key="1">
    <citation type="submission" date="2023-02" db="EMBL/GenBank/DDBJ databases">
        <title>LHISI_Scaffold_Assembly.</title>
        <authorList>
            <person name="Stuart O.P."/>
            <person name="Cleave R."/>
            <person name="Magrath M.J.L."/>
            <person name="Mikheyev A.S."/>
        </authorList>
    </citation>
    <scope>NUCLEOTIDE SEQUENCE [LARGE SCALE GENOMIC DNA]</scope>
    <source>
        <strain evidence="2">Daus_M_001</strain>
        <tissue evidence="2">Leg muscle</tissue>
    </source>
</reference>
<keyword evidence="3" id="KW-1185">Reference proteome</keyword>
<name>A0ABQ9IP54_9NEOP</name>